<evidence type="ECO:0000313" key="14">
    <source>
        <dbReference type="Proteomes" id="UP000016931"/>
    </source>
</evidence>
<evidence type="ECO:0000256" key="7">
    <source>
        <dbReference type="ARBA" id="ARBA00023136"/>
    </source>
</evidence>
<protein>
    <recommendedName>
        <fullName evidence="4 10">Mannan endo-1,6-alpha-mannosidase</fullName>
        <ecNumber evidence="4 10">3.2.1.101</ecNumber>
    </recommendedName>
</protein>
<dbReference type="OMA" id="WAPHTYD"/>
<dbReference type="AlphaFoldDB" id="N1QIV2"/>
<keyword evidence="5 12" id="KW-0732">Signal</keyword>
<dbReference type="InterPro" id="IPR008928">
    <property type="entry name" value="6-hairpin_glycosidase_sf"/>
</dbReference>
<keyword evidence="8" id="KW-0325">Glycoprotein</keyword>
<dbReference type="InterPro" id="IPR005198">
    <property type="entry name" value="Glyco_hydro_76"/>
</dbReference>
<keyword evidence="6 10" id="KW-0378">Hydrolase</keyword>
<dbReference type="HOGENOM" id="CLU_025694_1_2_1"/>
<dbReference type="Proteomes" id="UP000016931">
    <property type="component" value="Unassembled WGS sequence"/>
</dbReference>
<comment type="catalytic activity">
    <reaction evidence="1 10">
        <text>Random hydrolysis of (1-&gt;6)-alpha-D-mannosidic linkages in unbranched (1-&gt;6)-mannans.</text>
        <dbReference type="EC" id="3.2.1.101"/>
    </reaction>
</comment>
<dbReference type="EC" id="3.2.1.101" evidence="4 10"/>
<dbReference type="FunFam" id="1.50.10.20:FF:000006">
    <property type="entry name" value="Mannan endo-1,6-alpha-mannosidase"/>
    <property type="match status" value="1"/>
</dbReference>
<reference evidence="13 14" key="1">
    <citation type="journal article" date="2012" name="PLoS Pathog.">
        <title>Diverse lifestyles and strategies of plant pathogenesis encoded in the genomes of eighteen Dothideomycetes fungi.</title>
        <authorList>
            <person name="Ohm R.A."/>
            <person name="Feau N."/>
            <person name="Henrissat B."/>
            <person name="Schoch C.L."/>
            <person name="Horwitz B.A."/>
            <person name="Barry K.W."/>
            <person name="Condon B.J."/>
            <person name="Copeland A.C."/>
            <person name="Dhillon B."/>
            <person name="Glaser F."/>
            <person name="Hesse C.N."/>
            <person name="Kosti I."/>
            <person name="LaButti K."/>
            <person name="Lindquist E.A."/>
            <person name="Lucas S."/>
            <person name="Salamov A.A."/>
            <person name="Bradshaw R.E."/>
            <person name="Ciuffetti L."/>
            <person name="Hamelin R.C."/>
            <person name="Kema G.H.J."/>
            <person name="Lawrence C."/>
            <person name="Scott J.A."/>
            <person name="Spatafora J.W."/>
            <person name="Turgeon B.G."/>
            <person name="de Wit P.J.G.M."/>
            <person name="Zhong S."/>
            <person name="Goodwin S.B."/>
            <person name="Grigoriev I.V."/>
        </authorList>
    </citation>
    <scope>NUCLEOTIDE SEQUENCE [LARGE SCALE GENOMIC DNA]</scope>
    <source>
        <strain evidence="13 14">SO2202</strain>
    </source>
</reference>
<dbReference type="GO" id="GO:0009272">
    <property type="term" value="P:fungal-type cell wall biogenesis"/>
    <property type="evidence" value="ECO:0007669"/>
    <property type="project" value="TreeGrafter"/>
</dbReference>
<dbReference type="PANTHER" id="PTHR12145:SF41">
    <property type="entry name" value="MANNAN ENDO-1,6-ALPHA-MANNOSIDASE"/>
    <property type="match status" value="1"/>
</dbReference>
<dbReference type="RefSeq" id="XP_016758635.1">
    <property type="nucleotide sequence ID" value="XM_016906280.1"/>
</dbReference>
<proteinExistence type="inferred from homology"/>
<comment type="similarity">
    <text evidence="3 10">Belongs to the glycosyl hydrolase 76 family.</text>
</comment>
<dbReference type="eggNOG" id="ENOG502QSWP">
    <property type="taxonomic scope" value="Eukaryota"/>
</dbReference>
<evidence type="ECO:0000256" key="2">
    <source>
        <dbReference type="ARBA" id="ARBA00004308"/>
    </source>
</evidence>
<evidence type="ECO:0000256" key="10">
    <source>
        <dbReference type="PIRNR" id="PIRNR016302"/>
    </source>
</evidence>
<dbReference type="GO" id="GO:0012505">
    <property type="term" value="C:endomembrane system"/>
    <property type="evidence" value="ECO:0007669"/>
    <property type="project" value="UniProtKB-SubCell"/>
</dbReference>
<evidence type="ECO:0000256" key="3">
    <source>
        <dbReference type="ARBA" id="ARBA00009699"/>
    </source>
</evidence>
<feature type="transmembrane region" description="Helical" evidence="11">
    <location>
        <begin position="430"/>
        <end position="451"/>
    </location>
</feature>
<evidence type="ECO:0000256" key="6">
    <source>
        <dbReference type="ARBA" id="ARBA00022801"/>
    </source>
</evidence>
<evidence type="ECO:0000256" key="9">
    <source>
        <dbReference type="ARBA" id="ARBA00023295"/>
    </source>
</evidence>
<dbReference type="EMBL" id="KB456267">
    <property type="protein sequence ID" value="EMF10514.1"/>
    <property type="molecule type" value="Genomic_DNA"/>
</dbReference>
<name>N1QIV2_SPHMS</name>
<gene>
    <name evidence="13" type="ORF">SEPMUDRAFT_150598</name>
</gene>
<keyword evidence="7 11" id="KW-0472">Membrane</keyword>
<dbReference type="InterPro" id="IPR014480">
    <property type="entry name" value="Mannan-1_6-alpha_mannosidase"/>
</dbReference>
<dbReference type="SUPFAM" id="SSF48208">
    <property type="entry name" value="Six-hairpin glycosidases"/>
    <property type="match status" value="1"/>
</dbReference>
<evidence type="ECO:0000256" key="12">
    <source>
        <dbReference type="SAM" id="SignalP"/>
    </source>
</evidence>
<feature type="signal peptide" evidence="12">
    <location>
        <begin position="1"/>
        <end position="19"/>
    </location>
</feature>
<dbReference type="STRING" id="692275.N1QIV2"/>
<dbReference type="Gene3D" id="1.50.10.20">
    <property type="match status" value="1"/>
</dbReference>
<organism evidence="13 14">
    <name type="scientific">Sphaerulina musiva (strain SO2202)</name>
    <name type="common">Poplar stem canker fungus</name>
    <name type="synonym">Septoria musiva</name>
    <dbReference type="NCBI Taxonomy" id="692275"/>
    <lineage>
        <taxon>Eukaryota</taxon>
        <taxon>Fungi</taxon>
        <taxon>Dikarya</taxon>
        <taxon>Ascomycota</taxon>
        <taxon>Pezizomycotina</taxon>
        <taxon>Dothideomycetes</taxon>
        <taxon>Dothideomycetidae</taxon>
        <taxon>Mycosphaerellales</taxon>
        <taxon>Mycosphaerellaceae</taxon>
        <taxon>Sphaerulina</taxon>
    </lineage>
</organism>
<keyword evidence="11" id="KW-1133">Transmembrane helix</keyword>
<dbReference type="PANTHER" id="PTHR12145">
    <property type="entry name" value="MANNAN ENDO-1,6-ALPHA-MANNOSIDASE DCW1"/>
    <property type="match status" value="1"/>
</dbReference>
<evidence type="ECO:0000256" key="5">
    <source>
        <dbReference type="ARBA" id="ARBA00022729"/>
    </source>
</evidence>
<keyword evidence="9 10" id="KW-0326">Glycosidase</keyword>
<evidence type="ECO:0000313" key="13">
    <source>
        <dbReference type="EMBL" id="EMF10514.1"/>
    </source>
</evidence>
<dbReference type="GO" id="GO:0016052">
    <property type="term" value="P:carbohydrate catabolic process"/>
    <property type="evidence" value="ECO:0007669"/>
    <property type="project" value="InterPro"/>
</dbReference>
<dbReference type="PIRSF" id="PIRSF016302">
    <property type="entry name" value="Man_a_manosd"/>
    <property type="match status" value="1"/>
</dbReference>
<keyword evidence="11" id="KW-0812">Transmembrane</keyword>
<dbReference type="Pfam" id="PF03663">
    <property type="entry name" value="Glyco_hydro_76"/>
    <property type="match status" value="1"/>
</dbReference>
<evidence type="ECO:0000256" key="11">
    <source>
        <dbReference type="SAM" id="Phobius"/>
    </source>
</evidence>
<evidence type="ECO:0000256" key="1">
    <source>
        <dbReference type="ARBA" id="ARBA00001452"/>
    </source>
</evidence>
<keyword evidence="14" id="KW-1185">Reference proteome</keyword>
<dbReference type="GO" id="GO:0008496">
    <property type="term" value="F:mannan endo-1,6-alpha-mannosidase activity"/>
    <property type="evidence" value="ECO:0007669"/>
    <property type="project" value="UniProtKB-UniRule"/>
</dbReference>
<evidence type="ECO:0000256" key="8">
    <source>
        <dbReference type="ARBA" id="ARBA00023180"/>
    </source>
</evidence>
<sequence>MNIFEIMLCVPLAAHLATTLELDLNDPNSIKNAAKSAAQGMMKWYTGDTMVGGIPGLLPGPYYWWEAGAMFGAIIDYWYYTGDDTYNDRTMKAMQFQIGPDDNYMPPNQSKSLGNDDQAFWGIAALTAAEVNFPNPPAGQPQWLALAQGVFNSQAPRWDTASCAGGLKWQISPLNNGYNYKNSISNGCFFNMAARLGLYTGNSSYLDWAEKTWDWVAGPVGLIDNQSYVFDGSDDTIDCTKVSHLQWSYNAGVFLYGAAVMYNATEGDTRAKWQTRTRGLLTGIVSIFFQNQTMTEVACESGANCNIDQQTFKAYLARWMAASVKVAPWTHETIMPLIRASALAAARSCTGGDDGQTCGTDWLSGEWDGAFGVGQQMSALEVIQSTMIDTVPGPLGNGTGATSTGDPGAGTGGQWDIEVVPNAITTADRVGAGILTATVVGGFVGCFYWMLI</sequence>
<dbReference type="OrthoDB" id="4187847at2759"/>
<comment type="subcellular location">
    <subcellularLocation>
        <location evidence="2">Endomembrane system</location>
    </subcellularLocation>
</comment>
<feature type="chain" id="PRO_5004110889" description="Mannan endo-1,6-alpha-mannosidase" evidence="12">
    <location>
        <begin position="20"/>
        <end position="452"/>
    </location>
</feature>
<evidence type="ECO:0000256" key="4">
    <source>
        <dbReference type="ARBA" id="ARBA00012350"/>
    </source>
</evidence>
<accession>N1QIV2</accession>
<dbReference type="GeneID" id="27903417"/>